<accession>A0A3B1DWK4</accession>
<protein>
    <recommendedName>
        <fullName evidence="1">Calcineurin-like phosphoesterase domain-containing protein</fullName>
    </recommendedName>
</protein>
<evidence type="ECO:0000313" key="2">
    <source>
        <dbReference type="EMBL" id="VAX36545.1"/>
    </source>
</evidence>
<dbReference type="InterPro" id="IPR029052">
    <property type="entry name" value="Metallo-depent_PP-like"/>
</dbReference>
<proteinExistence type="predicted"/>
<dbReference type="AlphaFoldDB" id="A0A3B1DWK4"/>
<dbReference type="GO" id="GO:0016791">
    <property type="term" value="F:phosphatase activity"/>
    <property type="evidence" value="ECO:0007669"/>
    <property type="project" value="TreeGrafter"/>
</dbReference>
<evidence type="ECO:0000259" key="1">
    <source>
        <dbReference type="Pfam" id="PF12850"/>
    </source>
</evidence>
<reference evidence="2" key="1">
    <citation type="submission" date="2018-06" db="EMBL/GenBank/DDBJ databases">
        <authorList>
            <person name="Zhirakovskaya E."/>
        </authorList>
    </citation>
    <scope>NUCLEOTIDE SEQUENCE</scope>
</reference>
<dbReference type="Pfam" id="PF12850">
    <property type="entry name" value="Metallophos_2"/>
    <property type="match status" value="1"/>
</dbReference>
<dbReference type="PANTHER" id="PTHR42850">
    <property type="entry name" value="METALLOPHOSPHOESTERASE"/>
    <property type="match status" value="1"/>
</dbReference>
<dbReference type="GO" id="GO:0005737">
    <property type="term" value="C:cytoplasm"/>
    <property type="evidence" value="ECO:0007669"/>
    <property type="project" value="TreeGrafter"/>
</dbReference>
<dbReference type="SUPFAM" id="SSF56300">
    <property type="entry name" value="Metallo-dependent phosphatases"/>
    <property type="match status" value="1"/>
</dbReference>
<dbReference type="InterPro" id="IPR024654">
    <property type="entry name" value="Calcineurin-like_PHP_lpxH"/>
</dbReference>
<dbReference type="Gene3D" id="3.60.21.10">
    <property type="match status" value="1"/>
</dbReference>
<sequence length="257" mass="29190">MQTALISDIHGNAEALRAVLADIDSKGIERIICLGDIIGYGPEPLECVDLVRARCAWSLMGNHDFAVLYEPTNFNGPAEQAAYWTREQFDAEPNAELRAERYDFLGKLRVRVVEEAPGGRAMLAVHGSPRRPINEYIFKTDPMDAPDKLEAIYRRVDQLCIVGHTHVPGVFTDEPDFYPPDELGEFAYRYDDDEKAIINVGSVGQPRDLDPRASYVVLTDEKAEFFRVPYDIDETAKKIRQQPQLHEYLADRLYEGR</sequence>
<dbReference type="PANTHER" id="PTHR42850:SF2">
    <property type="entry name" value="BLL5683 PROTEIN"/>
    <property type="match status" value="1"/>
</dbReference>
<feature type="domain" description="Calcineurin-like phosphoesterase" evidence="1">
    <location>
        <begin position="1"/>
        <end position="219"/>
    </location>
</feature>
<gene>
    <name evidence="2" type="ORF">MNBD_PLANCTO03-311</name>
</gene>
<dbReference type="InterPro" id="IPR050126">
    <property type="entry name" value="Ap4A_hydrolase"/>
</dbReference>
<dbReference type="PIRSF" id="PIRSF000883">
    <property type="entry name" value="Pesterase_MJ0912"/>
    <property type="match status" value="1"/>
</dbReference>
<dbReference type="EMBL" id="UOGK01000068">
    <property type="protein sequence ID" value="VAX36545.1"/>
    <property type="molecule type" value="Genomic_DNA"/>
</dbReference>
<dbReference type="CDD" id="cd00838">
    <property type="entry name" value="MPP_superfamily"/>
    <property type="match status" value="1"/>
</dbReference>
<name>A0A3B1DWK4_9ZZZZ</name>
<dbReference type="InterPro" id="IPR011152">
    <property type="entry name" value="Pesterase_MJ0912"/>
</dbReference>
<organism evidence="2">
    <name type="scientific">hydrothermal vent metagenome</name>
    <dbReference type="NCBI Taxonomy" id="652676"/>
    <lineage>
        <taxon>unclassified sequences</taxon>
        <taxon>metagenomes</taxon>
        <taxon>ecological metagenomes</taxon>
    </lineage>
</organism>